<name>L9ZQ56_9EURY</name>
<dbReference type="GO" id="GO:0009307">
    <property type="term" value="P:DNA restriction-modification system"/>
    <property type="evidence" value="ECO:0007669"/>
    <property type="project" value="InterPro"/>
</dbReference>
<keyword evidence="3" id="KW-0255">Endonuclease</keyword>
<proteinExistence type="predicted"/>
<accession>L9ZQ56</accession>
<dbReference type="RefSeq" id="WP_006654609.1">
    <property type="nucleotide sequence ID" value="NZ_AOIM01000041.1"/>
</dbReference>
<evidence type="ECO:0000256" key="1">
    <source>
        <dbReference type="SAM" id="Coils"/>
    </source>
</evidence>
<feature type="coiled-coil region" evidence="1">
    <location>
        <begin position="148"/>
        <end position="207"/>
    </location>
</feature>
<gene>
    <name evidence="3" type="ORF">C483_17373</name>
</gene>
<keyword evidence="4" id="KW-1185">Reference proteome</keyword>
<dbReference type="InterPro" id="IPR011335">
    <property type="entry name" value="Restrct_endonuc-II-like"/>
</dbReference>
<feature type="domain" description="Restriction endonuclease type IV Mrr" evidence="2">
    <location>
        <begin position="210"/>
        <end position="313"/>
    </location>
</feature>
<dbReference type="SUPFAM" id="SSF52980">
    <property type="entry name" value="Restriction endonuclease-like"/>
    <property type="match status" value="1"/>
</dbReference>
<dbReference type="InterPro" id="IPR007560">
    <property type="entry name" value="Restrct_endonuc_IV_Mrr"/>
</dbReference>
<comment type="caution">
    <text evidence="3">The sequence shown here is derived from an EMBL/GenBank/DDBJ whole genome shotgun (WGS) entry which is preliminary data.</text>
</comment>
<evidence type="ECO:0000259" key="2">
    <source>
        <dbReference type="Pfam" id="PF04471"/>
    </source>
</evidence>
<dbReference type="PATRIC" id="fig|1227493.4.peg.3495"/>
<dbReference type="EMBL" id="AOIM01000041">
    <property type="protein sequence ID" value="ELY87692.1"/>
    <property type="molecule type" value="Genomic_DNA"/>
</dbReference>
<protein>
    <submittedName>
        <fullName evidence="3">Restriction endonuclease</fullName>
    </submittedName>
</protein>
<reference evidence="3 4" key="1">
    <citation type="journal article" date="2014" name="PLoS Genet.">
        <title>Phylogenetically driven sequencing of extremely halophilic archaea reveals strategies for static and dynamic osmo-response.</title>
        <authorList>
            <person name="Becker E.A."/>
            <person name="Seitzer P.M."/>
            <person name="Tritt A."/>
            <person name="Larsen D."/>
            <person name="Krusor M."/>
            <person name="Yao A.I."/>
            <person name="Wu D."/>
            <person name="Madern D."/>
            <person name="Eisen J.A."/>
            <person name="Darling A.E."/>
            <person name="Facciotti M.T."/>
        </authorList>
    </citation>
    <scope>NUCLEOTIDE SEQUENCE [LARGE SCALE GENOMIC DNA]</scope>
    <source>
        <strain evidence="3 4">JCM 10989</strain>
    </source>
</reference>
<dbReference type="OrthoDB" id="339314at2157"/>
<keyword evidence="3" id="KW-0540">Nuclease</keyword>
<keyword evidence="1" id="KW-0175">Coiled coil</keyword>
<organism evidence="3 4">
    <name type="scientific">Natrialba hulunbeirensis JCM 10989</name>
    <dbReference type="NCBI Taxonomy" id="1227493"/>
    <lineage>
        <taxon>Archaea</taxon>
        <taxon>Methanobacteriati</taxon>
        <taxon>Methanobacteriota</taxon>
        <taxon>Stenosarchaea group</taxon>
        <taxon>Halobacteria</taxon>
        <taxon>Halobacteriales</taxon>
        <taxon>Natrialbaceae</taxon>
        <taxon>Natrialba</taxon>
    </lineage>
</organism>
<dbReference type="Proteomes" id="UP000011519">
    <property type="component" value="Unassembled WGS sequence"/>
</dbReference>
<sequence length="447" mass="51091">MKGLVIFTAGREDAYQDYVHSVRDGVPIEEVEEYLSEEQRQTLTEDDNDETIRLWGTTVDHQWQKIEQGDIVLVYRDGEFIARARVVSIEENLPLAEHLWKYEENPWDDDNPWRFLVYVDQFEEINVSLEEFNALVGYEDNYIPQGFMRVADRRIRSILEDYDSLENAIADLTGTGERVHEIDDEEDEEAEDSLEQLKRELVAAGKDGNRGEEFERLVADAFNRLGCEARWIEGGSDTDVEITEPAHVVVEAKSRGQSYGVRNINAAGIVSHQNQRGADHGIVVGRHFPPQAIEDAERNEITTLTTDQLVSLLEKRAEYGIPPELIFDYLLEPGAFQEDRQDLLQDHIDERIDAVESMLAVLKGMDRYDEPLSAKELYFILVGMDEVADPPDEEAIKHTIQFLSHPSLQLLTYEEEGYVLTTDFENAVNVLTSVNSLIESTTEFSKD</sequence>
<keyword evidence="3" id="KW-0378">Hydrolase</keyword>
<dbReference type="AlphaFoldDB" id="L9ZQ56"/>
<evidence type="ECO:0000313" key="4">
    <source>
        <dbReference type="Proteomes" id="UP000011519"/>
    </source>
</evidence>
<dbReference type="GO" id="GO:0004519">
    <property type="term" value="F:endonuclease activity"/>
    <property type="evidence" value="ECO:0007669"/>
    <property type="project" value="UniProtKB-KW"/>
</dbReference>
<dbReference type="GO" id="GO:0003677">
    <property type="term" value="F:DNA binding"/>
    <property type="evidence" value="ECO:0007669"/>
    <property type="project" value="InterPro"/>
</dbReference>
<dbReference type="Pfam" id="PF04471">
    <property type="entry name" value="Mrr_cat"/>
    <property type="match status" value="1"/>
</dbReference>
<evidence type="ECO:0000313" key="3">
    <source>
        <dbReference type="EMBL" id="ELY87692.1"/>
    </source>
</evidence>